<dbReference type="Proteomes" id="UP000663864">
    <property type="component" value="Unassembled WGS sequence"/>
</dbReference>
<proteinExistence type="predicted"/>
<comment type="caution">
    <text evidence="3">The sequence shown here is derived from an EMBL/GenBank/DDBJ whole genome shotgun (WGS) entry which is preliminary data.</text>
</comment>
<evidence type="ECO:0000313" key="4">
    <source>
        <dbReference type="Proteomes" id="UP000663864"/>
    </source>
</evidence>
<dbReference type="AlphaFoldDB" id="A0A814D5L8"/>
<keyword evidence="1" id="KW-0812">Transmembrane</keyword>
<dbReference type="InterPro" id="IPR014782">
    <property type="entry name" value="Peptidase_M1_dom"/>
</dbReference>
<accession>A0A814D5L8</accession>
<feature type="domain" description="Peptidase M1 membrane alanine aminopeptidase" evidence="2">
    <location>
        <begin position="240"/>
        <end position="423"/>
    </location>
</feature>
<dbReference type="EMBL" id="CAJNOT010000351">
    <property type="protein sequence ID" value="CAF0950657.1"/>
    <property type="molecule type" value="Genomic_DNA"/>
</dbReference>
<organism evidence="3 4">
    <name type="scientific">Rotaria sordida</name>
    <dbReference type="NCBI Taxonomy" id="392033"/>
    <lineage>
        <taxon>Eukaryota</taxon>
        <taxon>Metazoa</taxon>
        <taxon>Spiralia</taxon>
        <taxon>Gnathifera</taxon>
        <taxon>Rotifera</taxon>
        <taxon>Eurotatoria</taxon>
        <taxon>Bdelloidea</taxon>
        <taxon>Philodinida</taxon>
        <taxon>Philodinidae</taxon>
        <taxon>Rotaria</taxon>
    </lineage>
</organism>
<keyword evidence="1" id="KW-1133">Transmembrane helix</keyword>
<sequence>MLNRNMKILIILLILVGFILSVIIFLSLFYHPIQLTIDDFQDDIIPQHYDLEFIDHVDYLICHMKIFFQLTQNRYQFSIIKSNNHEIEISSIILYHNEISIPIKIQIKNNHIIIEKKNQWNKIFYSGNYIISISIHIIILNTIKSNFIHQIWSTKYRILFTNNYLFPYFSHSYYRTTFNINIISSDYIISNLPLNQISSLYDISQISFALLHQYECQSIDILQLCFPINSSYEIDLFSYIFNYTLNTLRIFESYFSQKFPLNKLTLITVLELNDQIISKPGLVFIDQNTLLINISVEQIIQQREFIFLIIAYQWIDILIQFDKDTKWFSQSLARSIASHLFHKTYDTIGNNNSQIERFMSSIVRDSLCNPTLVEESNDIKSENILIEKGEAFITEYRLYIGDIQFHSRIQQLIQHSNNSFINQSILSSIFFTNSSSFLIWSKISGHPIVFYNSSIIDMYLFKFNSNCSLSISLIHPIIYHFLNDSSLSINFFELLSNSSSILIPLNPFIHIFYPSWNYIIDEIKIFHHQQLNIFSKLLFDSFLFNLANKISIKYSLQLINLFFQQSFITKNDLLVINKILKWYRSMLSNLYEEKFLIFLRKIFNPFCLNQLWTRQILIDIKYYNQQIINDIFLELCCSINHSICLQQISNRNDPQILIQFIFNNQRFNLDLSSTKSIIYHNQTNMLTSFNQLQIPSLFIYPDRIIMNIICQIVRQQNNKYWYDLIHFIQQKFQYQLIPSSIITGLSCGIQTTEQIDFYLNNLCPPSPFKWPCYRNILTYSSIKNFEQLKTIDNEQWPTNNDELIDFLFHTSTIQGNFSSHPMILEFQSLIFTWLTTNQYEFLHWLDNENNQNAYLI</sequence>
<reference evidence="3" key="1">
    <citation type="submission" date="2021-02" db="EMBL/GenBank/DDBJ databases">
        <authorList>
            <person name="Nowell W R."/>
        </authorList>
    </citation>
    <scope>NUCLEOTIDE SEQUENCE</scope>
</reference>
<name>A0A814D5L8_9BILA</name>
<protein>
    <recommendedName>
        <fullName evidence="2">Peptidase M1 membrane alanine aminopeptidase domain-containing protein</fullName>
    </recommendedName>
</protein>
<feature type="transmembrane region" description="Helical" evidence="1">
    <location>
        <begin position="9"/>
        <end position="30"/>
    </location>
</feature>
<dbReference type="InterPro" id="IPR027268">
    <property type="entry name" value="Peptidase_M4/M1_CTD_sf"/>
</dbReference>
<dbReference type="GO" id="GO:0008237">
    <property type="term" value="F:metallopeptidase activity"/>
    <property type="evidence" value="ECO:0007669"/>
    <property type="project" value="InterPro"/>
</dbReference>
<gene>
    <name evidence="3" type="ORF">ZHD862_LOCUS9987</name>
</gene>
<dbReference type="SUPFAM" id="SSF55486">
    <property type="entry name" value="Metalloproteases ('zincins'), catalytic domain"/>
    <property type="match status" value="1"/>
</dbReference>
<evidence type="ECO:0000259" key="2">
    <source>
        <dbReference type="Pfam" id="PF01433"/>
    </source>
</evidence>
<keyword evidence="1" id="KW-0472">Membrane</keyword>
<dbReference type="Pfam" id="PF01433">
    <property type="entry name" value="Peptidase_M1"/>
    <property type="match status" value="1"/>
</dbReference>
<evidence type="ECO:0000256" key="1">
    <source>
        <dbReference type="SAM" id="Phobius"/>
    </source>
</evidence>
<dbReference type="Gene3D" id="1.10.390.10">
    <property type="entry name" value="Neutral Protease Domain 2"/>
    <property type="match status" value="1"/>
</dbReference>
<dbReference type="GO" id="GO:0008270">
    <property type="term" value="F:zinc ion binding"/>
    <property type="evidence" value="ECO:0007669"/>
    <property type="project" value="InterPro"/>
</dbReference>
<evidence type="ECO:0000313" key="3">
    <source>
        <dbReference type="EMBL" id="CAF0950657.1"/>
    </source>
</evidence>